<dbReference type="HOGENOM" id="CLU_011407_2_0_1"/>
<reference evidence="4" key="2">
    <citation type="journal article" date="2011" name="Proc. Natl. Acad. Sci. U.S.A.">
        <title>Obligate biotrophy features unraveled by the genomic analysis of rust fungi.</title>
        <authorList>
            <person name="Duplessis S."/>
            <person name="Cuomo C.A."/>
            <person name="Lin Y.-C."/>
            <person name="Aerts A."/>
            <person name="Tisserant E."/>
            <person name="Veneault-Fourrey C."/>
            <person name="Joly D.L."/>
            <person name="Hacquard S."/>
            <person name="Amselem J."/>
            <person name="Cantarel B.L."/>
            <person name="Chiu R."/>
            <person name="Coutinho P.M."/>
            <person name="Feau N."/>
            <person name="Field M."/>
            <person name="Frey P."/>
            <person name="Gelhaye E."/>
            <person name="Goldberg J."/>
            <person name="Grabherr M.G."/>
            <person name="Kodira C.D."/>
            <person name="Kohler A."/>
            <person name="Kuees U."/>
            <person name="Lindquist E.A."/>
            <person name="Lucas S.M."/>
            <person name="Mago R."/>
            <person name="Mauceli E."/>
            <person name="Morin E."/>
            <person name="Murat C."/>
            <person name="Pangilinan J.L."/>
            <person name="Park R."/>
            <person name="Pearson M."/>
            <person name="Quesneville H."/>
            <person name="Rouhier N."/>
            <person name="Sakthikumar S."/>
            <person name="Salamov A.A."/>
            <person name="Schmutz J."/>
            <person name="Selles B."/>
            <person name="Shapiro H."/>
            <person name="Tanguay P."/>
            <person name="Tuskan G.A."/>
            <person name="Henrissat B."/>
            <person name="Van de Peer Y."/>
            <person name="Rouze P."/>
            <person name="Ellis J.G."/>
            <person name="Dodds P.N."/>
            <person name="Schein J.E."/>
            <person name="Zhong S."/>
            <person name="Hamelin R.C."/>
            <person name="Grigoriev I.V."/>
            <person name="Szabo L.J."/>
            <person name="Martin F."/>
        </authorList>
    </citation>
    <scope>NUCLEOTIDE SEQUENCE [LARGE SCALE GENOMIC DNA]</scope>
    <source>
        <strain evidence="4">CRL 75-36-700-3 / race SCCL</strain>
    </source>
</reference>
<feature type="compositionally biased region" description="Polar residues" evidence="1">
    <location>
        <begin position="1"/>
        <end position="14"/>
    </location>
</feature>
<dbReference type="PANTHER" id="PTHR33096:SF1">
    <property type="entry name" value="CXC1-LIKE CYSTEINE CLUSTER ASSOCIATED WITH KDZ TRANSPOSASES DOMAIN-CONTAINING PROTEIN"/>
    <property type="match status" value="1"/>
</dbReference>
<reference key="1">
    <citation type="submission" date="2007-01" db="EMBL/GenBank/DDBJ databases">
        <title>The Genome Sequence of Puccinia graminis f. sp. tritici Strain CRL 75-36-700-3.</title>
        <authorList>
            <consortium name="The Broad Institute Genome Sequencing Platform"/>
            <person name="Birren B."/>
            <person name="Lander E."/>
            <person name="Galagan J."/>
            <person name="Nusbaum C."/>
            <person name="Devon K."/>
            <person name="Cuomo C."/>
            <person name="Jaffe D."/>
            <person name="Butler J."/>
            <person name="Alvarez P."/>
            <person name="Gnerre S."/>
            <person name="Grabherr M."/>
            <person name="Mauceli E."/>
            <person name="Brockman W."/>
            <person name="Young S."/>
            <person name="LaButti K."/>
            <person name="Sykes S."/>
            <person name="DeCaprio D."/>
            <person name="Crawford M."/>
            <person name="Koehrsen M."/>
            <person name="Engels R."/>
            <person name="Montgomery P."/>
            <person name="Pearson M."/>
            <person name="Howarth C."/>
            <person name="Larson L."/>
            <person name="White J."/>
            <person name="Zeng Q."/>
            <person name="Kodira C."/>
            <person name="Yandava C."/>
            <person name="Alvarado L."/>
            <person name="O'Leary S."/>
            <person name="Szabo L."/>
            <person name="Dean R."/>
            <person name="Schein J."/>
        </authorList>
    </citation>
    <scope>NUCLEOTIDE SEQUENCE</scope>
    <source>
        <strain>CRL 75-36-700-3</strain>
    </source>
</reference>
<dbReference type="PANTHER" id="PTHR33096">
    <property type="entry name" value="CXC2 DOMAIN-CONTAINING PROTEIN"/>
    <property type="match status" value="1"/>
</dbReference>
<dbReference type="Proteomes" id="UP000008783">
    <property type="component" value="Unassembled WGS sequence"/>
</dbReference>
<gene>
    <name evidence="3" type="ORF">PGTG_03476</name>
</gene>
<feature type="region of interest" description="Disordered" evidence="1">
    <location>
        <begin position="919"/>
        <end position="954"/>
    </location>
</feature>
<dbReference type="VEuPathDB" id="FungiDB:PGTG_03476"/>
<dbReference type="RefSeq" id="XP_003321939.2">
    <property type="nucleotide sequence ID" value="XM_003321891.2"/>
</dbReference>
<feature type="compositionally biased region" description="Low complexity" evidence="1">
    <location>
        <begin position="923"/>
        <end position="936"/>
    </location>
</feature>
<dbReference type="AlphaFoldDB" id="E3JZP5"/>
<dbReference type="GeneID" id="10538559"/>
<keyword evidence="4" id="KW-1185">Reference proteome</keyword>
<evidence type="ECO:0000313" key="4">
    <source>
        <dbReference type="Proteomes" id="UP000008783"/>
    </source>
</evidence>
<sequence length="974" mass="111367">MTSTQVRLNPTSNWLRLPLQNPPSSKRISRPYDNDIMTPRTPGHRIVGTMSTATTRRPRAPRQNEREIAAEERIRRNVQSGRRLGHIPEAPIPPDLPATNHDIANWIDVENEPTDQPPIEENQQDQWEDEDPILAHASYHQMRRYTERREAISAQWAQLEVSATSAFFQCQYQTLNWTRTPTSFDEPIQSCTCLPNQIEKRNVDLIDLLYYRAHEAIPFCKCMPDVVRLIHYGFFASSADKPRTAFSIRLIQFHHNLWQSAVISSSAFVKAISTFLDSRSSRMLFARGNKFRKRNLLVPFSFSADLFSRILVREKKILNDGLELSKAELWANKCPRCFGPSLHEVKSNPNEPDVIIAMDGNFQQRHYSHASKDVPSEDQYPVDFIPPSALNTDVEAVESTEAEAIGIDPPCSDSHKAANDTRSGTSWEKCDDNGVFASACRHDVPLLFANIFQTGEKLYYPVSIIRNILADFPAHKFGILYDLGCHLESHVRKARADYYSEHLNSLSAQWLRNKYLYATDAVKASSLALGELHTQANHFNAGHNYTNLFFEEQWRLEQQYHRRTNISVKNQKIQLGRLLCLEESLEAAWRNIPITPEESFAHATAWATLTQRIATQRAKVGEDLLTAVSGIETIEERDLLLMVWYNKTELRKRFLALIEEKQPLVRVRRAGESSSIGTRGQQKLMALLRKHGEKLETVLASYTKQVDKYVATYPTRPNPPLIGYSELLELPSDDPFWNDGLFTEGNAAWAIDRKTQLGIRHLACLNRGQEELRRLGWETRRSMQWAINRNNKLKTMIRVVREQLSGEPNEIVELPELLRSIVGHADLQSNDSMANRLTCVRVILHAAVIKHMDLQLMWDPLISEILLNTSPQNNDDDIKSAWKNQLDHIHHLHRSRSFSGIPGDMDDATLTYIIPEAEEGEGESSVGINSQDQPQTVDDDQDFEEDDGQQPYLDEMESRLSVNMLNDLIQQNSS</sequence>
<evidence type="ECO:0000256" key="1">
    <source>
        <dbReference type="SAM" id="MobiDB-lite"/>
    </source>
</evidence>
<evidence type="ECO:0000313" key="3">
    <source>
        <dbReference type="EMBL" id="EFP77520.2"/>
    </source>
</evidence>
<evidence type="ECO:0000259" key="2">
    <source>
        <dbReference type="Pfam" id="PF18802"/>
    </source>
</evidence>
<dbReference type="InParanoid" id="E3JZP5"/>
<dbReference type="Pfam" id="PF18802">
    <property type="entry name" value="CxC1"/>
    <property type="match status" value="1"/>
</dbReference>
<dbReference type="KEGG" id="pgr:PGTG_03476"/>
<organism evidence="3 4">
    <name type="scientific">Puccinia graminis f. sp. tritici (strain CRL 75-36-700-3 / race SCCL)</name>
    <name type="common">Black stem rust fungus</name>
    <dbReference type="NCBI Taxonomy" id="418459"/>
    <lineage>
        <taxon>Eukaryota</taxon>
        <taxon>Fungi</taxon>
        <taxon>Dikarya</taxon>
        <taxon>Basidiomycota</taxon>
        <taxon>Pucciniomycotina</taxon>
        <taxon>Pucciniomycetes</taxon>
        <taxon>Pucciniales</taxon>
        <taxon>Pucciniaceae</taxon>
        <taxon>Puccinia</taxon>
    </lineage>
</organism>
<protein>
    <recommendedName>
        <fullName evidence="2">CxC1-like cysteine cluster associated with KDZ transposases domain-containing protein</fullName>
    </recommendedName>
</protein>
<dbReference type="OrthoDB" id="2507164at2759"/>
<dbReference type="InterPro" id="IPR041320">
    <property type="entry name" value="CxC1"/>
</dbReference>
<dbReference type="EMBL" id="DS178268">
    <property type="protein sequence ID" value="EFP77520.2"/>
    <property type="molecule type" value="Genomic_DNA"/>
</dbReference>
<name>E3JZP5_PUCGT</name>
<proteinExistence type="predicted"/>
<dbReference type="Pfam" id="PF18758">
    <property type="entry name" value="KDZ"/>
    <property type="match status" value="1"/>
</dbReference>
<accession>E3JZP5</accession>
<feature type="compositionally biased region" description="Acidic residues" evidence="1">
    <location>
        <begin position="937"/>
        <end position="948"/>
    </location>
</feature>
<feature type="region of interest" description="Disordered" evidence="1">
    <location>
        <begin position="1"/>
        <end position="46"/>
    </location>
</feature>
<dbReference type="InterPro" id="IPR040521">
    <property type="entry name" value="KDZ"/>
</dbReference>
<feature type="domain" description="CxC1-like cysteine cluster associated with KDZ transposases" evidence="2">
    <location>
        <begin position="176"/>
        <end position="280"/>
    </location>
</feature>